<evidence type="ECO:0000256" key="1">
    <source>
        <dbReference type="SAM" id="MobiDB-lite"/>
    </source>
</evidence>
<dbReference type="Proteomes" id="UP000818029">
    <property type="component" value="Chromosome D06"/>
</dbReference>
<organism evidence="2 3">
    <name type="scientific">Gossypium hirsutum</name>
    <name type="common">Upland cotton</name>
    <name type="synonym">Gossypium mexicanum</name>
    <dbReference type="NCBI Taxonomy" id="3635"/>
    <lineage>
        <taxon>Eukaryota</taxon>
        <taxon>Viridiplantae</taxon>
        <taxon>Streptophyta</taxon>
        <taxon>Embryophyta</taxon>
        <taxon>Tracheophyta</taxon>
        <taxon>Spermatophyta</taxon>
        <taxon>Magnoliopsida</taxon>
        <taxon>eudicotyledons</taxon>
        <taxon>Gunneridae</taxon>
        <taxon>Pentapetalae</taxon>
        <taxon>rosids</taxon>
        <taxon>malvids</taxon>
        <taxon>Malvales</taxon>
        <taxon>Malvaceae</taxon>
        <taxon>Malvoideae</taxon>
        <taxon>Gossypium</taxon>
    </lineage>
</organism>
<evidence type="ECO:0000313" key="3">
    <source>
        <dbReference type="RefSeq" id="XP_040951860.1"/>
    </source>
</evidence>
<dbReference type="GeneID" id="121218552"/>
<protein>
    <submittedName>
        <fullName evidence="3">Uncharacterized protein</fullName>
    </submittedName>
</protein>
<feature type="region of interest" description="Disordered" evidence="1">
    <location>
        <begin position="67"/>
        <end position="86"/>
    </location>
</feature>
<name>A0ABM3AAG6_GOSHI</name>
<sequence>MPNGRKTCGSFLGSGHTCGLYDQYGAVLRPLTQVLNGVVFCTININFKTLKLAAIFCLERKPRAKLHPHAPLQHRSPKSNGFDRNQRGIRRRTYRCTAVRRSPAGVYGGACEEWLEGVVAHA</sequence>
<accession>A0ABM3AAG6</accession>
<dbReference type="RefSeq" id="XP_040951860.1">
    <property type="nucleotide sequence ID" value="XM_041095926.1"/>
</dbReference>
<reference evidence="3" key="2">
    <citation type="submission" date="2025-08" db="UniProtKB">
        <authorList>
            <consortium name="RefSeq"/>
        </authorList>
    </citation>
    <scope>IDENTIFICATION</scope>
</reference>
<keyword evidence="2" id="KW-1185">Reference proteome</keyword>
<evidence type="ECO:0000313" key="2">
    <source>
        <dbReference type="Proteomes" id="UP000818029"/>
    </source>
</evidence>
<reference evidence="2" key="1">
    <citation type="journal article" date="2020" name="Nat. Genet.">
        <title>Genomic diversifications of five Gossypium allopolyploid species and their impact on cotton improvement.</title>
        <authorList>
            <person name="Chen Z.J."/>
            <person name="Sreedasyam A."/>
            <person name="Ando A."/>
            <person name="Song Q."/>
            <person name="De Santiago L.M."/>
            <person name="Hulse-Kemp A.M."/>
            <person name="Ding M."/>
            <person name="Ye W."/>
            <person name="Kirkbride R.C."/>
            <person name="Jenkins J."/>
            <person name="Plott C."/>
            <person name="Lovell J."/>
            <person name="Lin Y.M."/>
            <person name="Vaughn R."/>
            <person name="Liu B."/>
            <person name="Simpson S."/>
            <person name="Scheffler B.E."/>
            <person name="Wen L."/>
            <person name="Saski C.A."/>
            <person name="Grover C.E."/>
            <person name="Hu G."/>
            <person name="Conover J.L."/>
            <person name="Carlson J.W."/>
            <person name="Shu S."/>
            <person name="Boston L.B."/>
            <person name="Williams M."/>
            <person name="Peterson D.G."/>
            <person name="McGee K."/>
            <person name="Jones D.C."/>
            <person name="Wendel J.F."/>
            <person name="Stelly D.M."/>
            <person name="Grimwood J."/>
            <person name="Schmutz J."/>
        </authorList>
    </citation>
    <scope>NUCLEOTIDE SEQUENCE [LARGE SCALE GENOMIC DNA]</scope>
    <source>
        <strain evidence="2">cv. TM-1</strain>
    </source>
</reference>
<proteinExistence type="predicted"/>
<gene>
    <name evidence="3" type="primary">LOC121218552</name>
</gene>